<gene>
    <name evidence="1" type="ORF">KPL71_017339</name>
</gene>
<comment type="caution">
    <text evidence="1">The sequence shown here is derived from an EMBL/GenBank/DDBJ whole genome shotgun (WGS) entry which is preliminary data.</text>
</comment>
<sequence>MLEEVPGKIYFTSDLWTACTTDGYMSLSAHFIDKSWVLQKRLLNFTLMPSPHIRLCLFEKLLSLWTEWGVEKKVFSITLDNASANEACVTMLKSQLKNRKALLSNGDYLHMCCCAYIINLIVQDGLKAIKGELYKIHESVKYVKASQGRKQKFLECVNQMSLDRKKGFRQDVPARWNSTYIMLDCALYYKSAFFHLALSDFNYKYCPSEDEWNKLERITNFVVLFYEITCIFSRSKYPSSNLYFPKVFAAYVTLREYSENGDGYIKDMGKMMLEKFVKYWSNFCTILTIAVILDPHYKLQFVEWAYKKVYGENSNELKNIIEKLFSLFNEYMLISTQSTNTPSMQGSISHSNENDDRKGKGKLDSCLEPELCLSEPRVDRSSHLDILSFWKDNQVRYSELTSMARDVLTIPISTVASESSFSVGGQVLDQFRSSLKPETVESIVCSKDWIFGQEVNAMVSMDDLTTDILEHNN</sequence>
<keyword evidence="2" id="KW-1185">Reference proteome</keyword>
<dbReference type="Proteomes" id="UP000829398">
    <property type="component" value="Chromosome 6"/>
</dbReference>
<proteinExistence type="predicted"/>
<evidence type="ECO:0000313" key="1">
    <source>
        <dbReference type="EMBL" id="KAH9734335.1"/>
    </source>
</evidence>
<protein>
    <submittedName>
        <fullName evidence="1">Zinc finger BED domain-containing protein DAYSLEEPER</fullName>
    </submittedName>
</protein>
<accession>A0ACB8JRB7</accession>
<name>A0ACB8JRB7_CITSI</name>
<evidence type="ECO:0000313" key="2">
    <source>
        <dbReference type="Proteomes" id="UP000829398"/>
    </source>
</evidence>
<dbReference type="EMBL" id="CM039175">
    <property type="protein sequence ID" value="KAH9734335.1"/>
    <property type="molecule type" value="Genomic_DNA"/>
</dbReference>
<reference evidence="2" key="1">
    <citation type="journal article" date="2023" name="Hortic. Res.">
        <title>A chromosome-level phased genome enabling allele-level studies in sweet orange: a case study on citrus Huanglongbing tolerance.</title>
        <authorList>
            <person name="Wu B."/>
            <person name="Yu Q."/>
            <person name="Deng Z."/>
            <person name="Duan Y."/>
            <person name="Luo F."/>
            <person name="Gmitter F. Jr."/>
        </authorList>
    </citation>
    <scope>NUCLEOTIDE SEQUENCE [LARGE SCALE GENOMIC DNA]</scope>
    <source>
        <strain evidence="2">cv. Valencia</strain>
    </source>
</reference>
<organism evidence="1 2">
    <name type="scientific">Citrus sinensis</name>
    <name type="common">Sweet orange</name>
    <name type="synonym">Citrus aurantium var. sinensis</name>
    <dbReference type="NCBI Taxonomy" id="2711"/>
    <lineage>
        <taxon>Eukaryota</taxon>
        <taxon>Viridiplantae</taxon>
        <taxon>Streptophyta</taxon>
        <taxon>Embryophyta</taxon>
        <taxon>Tracheophyta</taxon>
        <taxon>Spermatophyta</taxon>
        <taxon>Magnoliopsida</taxon>
        <taxon>eudicotyledons</taxon>
        <taxon>Gunneridae</taxon>
        <taxon>Pentapetalae</taxon>
        <taxon>rosids</taxon>
        <taxon>malvids</taxon>
        <taxon>Sapindales</taxon>
        <taxon>Rutaceae</taxon>
        <taxon>Aurantioideae</taxon>
        <taxon>Citrus</taxon>
    </lineage>
</organism>